<dbReference type="SMART" id="SM00422">
    <property type="entry name" value="HTH_MERR"/>
    <property type="match status" value="1"/>
</dbReference>
<dbReference type="AlphaFoldDB" id="A0A162KVM2"/>
<protein>
    <submittedName>
        <fullName evidence="3">MerR family transcriptional regulator</fullName>
    </submittedName>
</protein>
<evidence type="ECO:0000256" key="1">
    <source>
        <dbReference type="ARBA" id="ARBA00023125"/>
    </source>
</evidence>
<accession>A0A162KVM2</accession>
<dbReference type="KEGG" id="pcx:LPB68_02495"/>
<dbReference type="RefSeq" id="WP_068658167.1">
    <property type="nucleotide sequence ID" value="NZ_CP017770.1"/>
</dbReference>
<dbReference type="GO" id="GO:0003677">
    <property type="term" value="F:DNA binding"/>
    <property type="evidence" value="ECO:0007669"/>
    <property type="project" value="UniProtKB-KW"/>
</dbReference>
<dbReference type="PANTHER" id="PTHR30204">
    <property type="entry name" value="REDOX-CYCLING DRUG-SENSING TRANSCRIPTIONAL ACTIVATOR SOXR"/>
    <property type="match status" value="1"/>
</dbReference>
<dbReference type="PANTHER" id="PTHR30204:SF82">
    <property type="entry name" value="TRANSCRIPTIONAL REGULATOR, MERR FAMILY"/>
    <property type="match status" value="1"/>
</dbReference>
<organism evidence="3 4">
    <name type="scientific">Paenibacillus crassostreae</name>
    <dbReference type="NCBI Taxonomy" id="1763538"/>
    <lineage>
        <taxon>Bacteria</taxon>
        <taxon>Bacillati</taxon>
        <taxon>Bacillota</taxon>
        <taxon>Bacilli</taxon>
        <taxon>Bacillales</taxon>
        <taxon>Paenibacillaceae</taxon>
        <taxon>Paenibacillus</taxon>
    </lineage>
</organism>
<dbReference type="Gene3D" id="1.10.1660.10">
    <property type="match status" value="1"/>
</dbReference>
<dbReference type="OrthoDB" id="9811174at2"/>
<dbReference type="InterPro" id="IPR000551">
    <property type="entry name" value="MerR-type_HTH_dom"/>
</dbReference>
<feature type="domain" description="HTH merR-type" evidence="2">
    <location>
        <begin position="1"/>
        <end position="71"/>
    </location>
</feature>
<keyword evidence="4" id="KW-1185">Reference proteome</keyword>
<reference evidence="3 4" key="1">
    <citation type="submission" date="2016-02" db="EMBL/GenBank/DDBJ databases">
        <title>Paenibacillus sp. LPB0068, isolated from Crassostrea gigas.</title>
        <authorList>
            <person name="Shin S.-K."/>
            <person name="Yi H."/>
        </authorList>
    </citation>
    <scope>NUCLEOTIDE SEQUENCE [LARGE SCALE GENOMIC DNA]</scope>
    <source>
        <strain evidence="3 4">LPB0068</strain>
    </source>
</reference>
<evidence type="ECO:0000313" key="4">
    <source>
        <dbReference type="Proteomes" id="UP000077134"/>
    </source>
</evidence>
<dbReference type="Proteomes" id="UP000077134">
    <property type="component" value="Unassembled WGS sequence"/>
</dbReference>
<dbReference type="GO" id="GO:0003700">
    <property type="term" value="F:DNA-binding transcription factor activity"/>
    <property type="evidence" value="ECO:0007669"/>
    <property type="project" value="InterPro"/>
</dbReference>
<dbReference type="EMBL" id="LSFN01000014">
    <property type="protein sequence ID" value="OAB74653.1"/>
    <property type="molecule type" value="Genomic_DNA"/>
</dbReference>
<dbReference type="Pfam" id="PF13411">
    <property type="entry name" value="MerR_1"/>
    <property type="match status" value="1"/>
</dbReference>
<evidence type="ECO:0000313" key="3">
    <source>
        <dbReference type="EMBL" id="OAB74653.1"/>
    </source>
</evidence>
<gene>
    <name evidence="3" type="ORF">PNBC_11465</name>
</gene>
<evidence type="ECO:0000259" key="2">
    <source>
        <dbReference type="PROSITE" id="PS50937"/>
    </source>
</evidence>
<comment type="caution">
    <text evidence="3">The sequence shown here is derived from an EMBL/GenBank/DDBJ whole genome shotgun (WGS) entry which is preliminary data.</text>
</comment>
<sequence length="128" mass="14915">MSYTVKDISTKTGVTAHTLRFYEKQGVLPYAERTKNGIRMYDESSIEWIETILALRSTGIPLADLKHYVDLYKEGDSTLQQRKEIMNNHKVKVEEQILQLIKTLGRINYKMALYDVQLEELERSNCTL</sequence>
<dbReference type="PRINTS" id="PR00040">
    <property type="entry name" value="HTHMERR"/>
</dbReference>
<proteinExistence type="predicted"/>
<name>A0A162KVM2_9BACL</name>
<dbReference type="InterPro" id="IPR009061">
    <property type="entry name" value="DNA-bd_dom_put_sf"/>
</dbReference>
<keyword evidence="1" id="KW-0238">DNA-binding</keyword>
<dbReference type="STRING" id="1763538.LPB68_02495"/>
<dbReference type="CDD" id="cd01109">
    <property type="entry name" value="HTH_YyaN"/>
    <property type="match status" value="1"/>
</dbReference>
<dbReference type="SUPFAM" id="SSF46955">
    <property type="entry name" value="Putative DNA-binding domain"/>
    <property type="match status" value="1"/>
</dbReference>
<dbReference type="PROSITE" id="PS50937">
    <property type="entry name" value="HTH_MERR_2"/>
    <property type="match status" value="1"/>
</dbReference>
<dbReference type="InterPro" id="IPR047057">
    <property type="entry name" value="MerR_fam"/>
</dbReference>